<comment type="caution">
    <text evidence="8">The sequence shown here is derived from an EMBL/GenBank/DDBJ whole genome shotgun (WGS) entry which is preliminary data.</text>
</comment>
<dbReference type="InterPro" id="IPR033116">
    <property type="entry name" value="TRYPSIN_SER"/>
</dbReference>
<dbReference type="Gene3D" id="2.40.10.10">
    <property type="entry name" value="Trypsin-like serine proteases"/>
    <property type="match status" value="1"/>
</dbReference>
<dbReference type="EMBL" id="PVTF01000004">
    <property type="protein sequence ID" value="PRY42580.1"/>
    <property type="molecule type" value="Genomic_DNA"/>
</dbReference>
<evidence type="ECO:0000256" key="6">
    <source>
        <dbReference type="SAM" id="SignalP"/>
    </source>
</evidence>
<dbReference type="InterPro" id="IPR001254">
    <property type="entry name" value="Trypsin_dom"/>
</dbReference>
<keyword evidence="5" id="KW-0645">Protease</keyword>
<evidence type="ECO:0000313" key="9">
    <source>
        <dbReference type="Proteomes" id="UP000239494"/>
    </source>
</evidence>
<dbReference type="Proteomes" id="UP000239494">
    <property type="component" value="Unassembled WGS sequence"/>
</dbReference>
<dbReference type="FunFam" id="2.40.10.10:FF:000047">
    <property type="entry name" value="Trypsin eta"/>
    <property type="match status" value="1"/>
</dbReference>
<dbReference type="Pfam" id="PF00089">
    <property type="entry name" value="Trypsin"/>
    <property type="match status" value="1"/>
</dbReference>
<dbReference type="AlphaFoldDB" id="A0A2T0TA98"/>
<keyword evidence="4" id="KW-1015">Disulfide bond</keyword>
<dbReference type="PROSITE" id="PS50240">
    <property type="entry name" value="TRYPSIN_DOM"/>
    <property type="match status" value="1"/>
</dbReference>
<comment type="subcellular location">
    <subcellularLocation>
        <location evidence="1">Secreted</location>
    </subcellularLocation>
</comment>
<feature type="chain" id="PRO_5015634179" evidence="6">
    <location>
        <begin position="32"/>
        <end position="261"/>
    </location>
</feature>
<keyword evidence="5" id="KW-0378">Hydrolase</keyword>
<dbReference type="InterPro" id="IPR018114">
    <property type="entry name" value="TRYPSIN_HIS"/>
</dbReference>
<dbReference type="InterPro" id="IPR009003">
    <property type="entry name" value="Peptidase_S1_PA"/>
</dbReference>
<dbReference type="InterPro" id="IPR043504">
    <property type="entry name" value="Peptidase_S1_PA_chymotrypsin"/>
</dbReference>
<protein>
    <submittedName>
        <fullName evidence="8">Trypsin</fullName>
    </submittedName>
</protein>
<evidence type="ECO:0000256" key="5">
    <source>
        <dbReference type="RuleBase" id="RU363034"/>
    </source>
</evidence>
<dbReference type="PRINTS" id="PR00722">
    <property type="entry name" value="CHYMOTRYPSIN"/>
</dbReference>
<evidence type="ECO:0000256" key="4">
    <source>
        <dbReference type="ARBA" id="ARBA00023157"/>
    </source>
</evidence>
<feature type="signal peptide" evidence="6">
    <location>
        <begin position="1"/>
        <end position="31"/>
    </location>
</feature>
<dbReference type="SMART" id="SM00020">
    <property type="entry name" value="Tryp_SPc"/>
    <property type="match status" value="1"/>
</dbReference>
<feature type="domain" description="Peptidase S1" evidence="7">
    <location>
        <begin position="37"/>
        <end position="260"/>
    </location>
</feature>
<evidence type="ECO:0000313" key="8">
    <source>
        <dbReference type="EMBL" id="PRY42580.1"/>
    </source>
</evidence>
<evidence type="ECO:0000256" key="3">
    <source>
        <dbReference type="ARBA" id="ARBA00022525"/>
    </source>
</evidence>
<evidence type="ECO:0000256" key="2">
    <source>
        <dbReference type="ARBA" id="ARBA00007664"/>
    </source>
</evidence>
<sequence>MANTLHRLVKFTVVAAIAAVVGLLTSVPSSADVTPFVVGGSRATISQYPWTVFLSSTSGSQFCGGSLVKGDKVVTAAHCVSGRTPASTRVVWGREDKQSTAGIVAGVTAIWVHPDYRTATAGSDVAVLTLDQSINSTYLPLATPADTDLYTAGTSTTVLGWGTTSSGGSASRYLLKATVPLTSDETCQTAYPQYSSLSMVCAGFPEGGVDTCQGDSGGPIVAGGKLIGATSWGRGCALAGYPGVYSRVASYYDLLIEQIGV</sequence>
<dbReference type="CDD" id="cd00190">
    <property type="entry name" value="Tryp_SPc"/>
    <property type="match status" value="1"/>
</dbReference>
<proteinExistence type="inferred from homology"/>
<keyword evidence="9" id="KW-1185">Reference proteome</keyword>
<dbReference type="RefSeq" id="WP_106187967.1">
    <property type="nucleotide sequence ID" value="NZ_PVTF01000004.1"/>
</dbReference>
<dbReference type="PANTHER" id="PTHR24276:SF98">
    <property type="entry name" value="FI18310P1-RELATED"/>
    <property type="match status" value="1"/>
</dbReference>
<dbReference type="GO" id="GO:0051604">
    <property type="term" value="P:protein maturation"/>
    <property type="evidence" value="ECO:0007669"/>
    <property type="project" value="UniProtKB-ARBA"/>
</dbReference>
<dbReference type="OrthoDB" id="1496095at2"/>
<dbReference type="InterPro" id="IPR050430">
    <property type="entry name" value="Peptidase_S1"/>
</dbReference>
<evidence type="ECO:0000259" key="7">
    <source>
        <dbReference type="PROSITE" id="PS50240"/>
    </source>
</evidence>
<accession>A0A2T0TA98</accession>
<dbReference type="PROSITE" id="PS00134">
    <property type="entry name" value="TRYPSIN_HIS"/>
    <property type="match status" value="1"/>
</dbReference>
<dbReference type="PANTHER" id="PTHR24276">
    <property type="entry name" value="POLYSERASE-RELATED"/>
    <property type="match status" value="1"/>
</dbReference>
<keyword evidence="6" id="KW-0732">Signal</keyword>
<dbReference type="GO" id="GO:0004252">
    <property type="term" value="F:serine-type endopeptidase activity"/>
    <property type="evidence" value="ECO:0007669"/>
    <property type="project" value="InterPro"/>
</dbReference>
<comment type="similarity">
    <text evidence="2">Belongs to the peptidase S1 family.</text>
</comment>
<dbReference type="InterPro" id="IPR001314">
    <property type="entry name" value="Peptidase_S1A"/>
</dbReference>
<keyword evidence="5" id="KW-0720">Serine protease</keyword>
<dbReference type="GO" id="GO:0005576">
    <property type="term" value="C:extracellular region"/>
    <property type="evidence" value="ECO:0007669"/>
    <property type="project" value="UniProtKB-SubCell"/>
</dbReference>
<dbReference type="SUPFAM" id="SSF50494">
    <property type="entry name" value="Trypsin-like serine proteases"/>
    <property type="match status" value="1"/>
</dbReference>
<keyword evidence="3" id="KW-0964">Secreted</keyword>
<gene>
    <name evidence="8" type="ORF">CLV43_104415</name>
</gene>
<organism evidence="8 9">
    <name type="scientific">Umezawaea tangerina</name>
    <dbReference type="NCBI Taxonomy" id="84725"/>
    <lineage>
        <taxon>Bacteria</taxon>
        <taxon>Bacillati</taxon>
        <taxon>Actinomycetota</taxon>
        <taxon>Actinomycetes</taxon>
        <taxon>Pseudonocardiales</taxon>
        <taxon>Pseudonocardiaceae</taxon>
        <taxon>Umezawaea</taxon>
    </lineage>
</organism>
<dbReference type="PROSITE" id="PS00135">
    <property type="entry name" value="TRYPSIN_SER"/>
    <property type="match status" value="1"/>
</dbReference>
<evidence type="ECO:0000256" key="1">
    <source>
        <dbReference type="ARBA" id="ARBA00004613"/>
    </source>
</evidence>
<dbReference type="GO" id="GO:0006508">
    <property type="term" value="P:proteolysis"/>
    <property type="evidence" value="ECO:0007669"/>
    <property type="project" value="UniProtKB-KW"/>
</dbReference>
<name>A0A2T0TA98_9PSEU</name>
<reference evidence="8 9" key="1">
    <citation type="submission" date="2018-03" db="EMBL/GenBank/DDBJ databases">
        <title>Genomic Encyclopedia of Archaeal and Bacterial Type Strains, Phase II (KMG-II): from individual species to whole genera.</title>
        <authorList>
            <person name="Goeker M."/>
        </authorList>
    </citation>
    <scope>NUCLEOTIDE SEQUENCE [LARGE SCALE GENOMIC DNA]</scope>
    <source>
        <strain evidence="8 9">DSM 44720</strain>
    </source>
</reference>